<dbReference type="AlphaFoldDB" id="A0A836GZG7"/>
<comment type="caution">
    <text evidence="1">The sequence shown here is derived from an EMBL/GenBank/DDBJ whole genome shotgun (WGS) entry which is preliminary data.</text>
</comment>
<dbReference type="RefSeq" id="XP_067059813.1">
    <property type="nucleotide sequence ID" value="XM_067203163.1"/>
</dbReference>
<gene>
    <name evidence="1" type="ORF">LSCM4_01098</name>
</gene>
<dbReference type="InterPro" id="IPR039963">
    <property type="entry name" value="Unchar_22kDa"/>
</dbReference>
<dbReference type="GeneID" id="92357097"/>
<dbReference type="EMBL" id="JAFHLR010000034">
    <property type="protein sequence ID" value="KAG5468011.1"/>
    <property type="molecule type" value="Genomic_DNA"/>
</dbReference>
<reference evidence="2" key="1">
    <citation type="journal article" date="2021" name="Microbiol. Resour. Announc.">
        <title>LGAAP: Leishmaniinae Genome Assembly and Annotation Pipeline.</title>
        <authorList>
            <person name="Almutairi H."/>
            <person name="Urbaniak M.D."/>
            <person name="Bates M.D."/>
            <person name="Jariyapan N."/>
            <person name="Kwakye-Nuako G."/>
            <person name="Thomaz-Soccol V."/>
            <person name="Al-Salem W.S."/>
            <person name="Dillon R.J."/>
            <person name="Bates P.A."/>
            <person name="Gatherer D."/>
        </authorList>
    </citation>
    <scope>NUCLEOTIDE SEQUENCE [LARGE SCALE GENOMIC DNA]</scope>
</reference>
<dbReference type="KEGG" id="loi:92357097"/>
<proteinExistence type="predicted"/>
<sequence length="183" mass="21028">MAQGAEEYELATPGRVYLTPEQEEQLVDRLYTTSLSRKEMILAELDARFYPVAASHTISQETLQKSLQRQVDSEMERRQRRRQEIDAMVIFEAMGYANSKAATAAKKTLEPEEVDASVRRLYDETLSQKVAKMEQNERLYAFHPEDIKTVKMSKVALLDSVNRMSKPKKTTFTIAEVNKIYGL</sequence>
<evidence type="ECO:0000313" key="2">
    <source>
        <dbReference type="Proteomes" id="UP000674143"/>
    </source>
</evidence>
<dbReference type="Proteomes" id="UP000674143">
    <property type="component" value="Unassembled WGS sequence"/>
</dbReference>
<accession>A0A836GZG7</accession>
<keyword evidence="2" id="KW-1185">Reference proteome</keyword>
<organism evidence="1 2">
    <name type="scientific">Leishmania orientalis</name>
    <dbReference type="NCBI Taxonomy" id="2249476"/>
    <lineage>
        <taxon>Eukaryota</taxon>
        <taxon>Discoba</taxon>
        <taxon>Euglenozoa</taxon>
        <taxon>Kinetoplastea</taxon>
        <taxon>Metakinetoplastina</taxon>
        <taxon>Trypanosomatida</taxon>
        <taxon>Trypanosomatidae</taxon>
        <taxon>Leishmaniinae</taxon>
        <taxon>Leishmania</taxon>
    </lineage>
</organism>
<dbReference type="PANTHER" id="PTHR38828">
    <property type="match status" value="1"/>
</dbReference>
<protein>
    <submittedName>
        <fullName evidence="1">Uncharacterized protein</fullName>
    </submittedName>
</protein>
<dbReference type="PANTHER" id="PTHR38828:SF3">
    <property type="match status" value="1"/>
</dbReference>
<name>A0A836GZG7_9TRYP</name>
<reference evidence="2" key="2">
    <citation type="journal article" date="2021" name="Sci. Data">
        <title>Chromosome-scale genome sequencing, assembly and annotation of six genomes from subfamily Leishmaniinae.</title>
        <authorList>
            <person name="Almutairi H."/>
            <person name="Urbaniak M.D."/>
            <person name="Bates M.D."/>
            <person name="Jariyapan N."/>
            <person name="Kwakye-Nuako G."/>
            <person name="Thomaz Soccol V."/>
            <person name="Al-Salem W.S."/>
            <person name="Dillon R.J."/>
            <person name="Bates P.A."/>
            <person name="Gatherer D."/>
        </authorList>
    </citation>
    <scope>NUCLEOTIDE SEQUENCE [LARGE SCALE GENOMIC DNA]</scope>
</reference>
<evidence type="ECO:0000313" key="1">
    <source>
        <dbReference type="EMBL" id="KAG5468011.1"/>
    </source>
</evidence>